<comment type="caution">
    <text evidence="4">The sequence shown here is derived from an EMBL/GenBank/DDBJ whole genome shotgun (WGS) entry which is preliminary data.</text>
</comment>
<keyword evidence="2" id="KW-0677">Repeat</keyword>
<dbReference type="SMART" id="SM00369">
    <property type="entry name" value="LRR_TYP"/>
    <property type="match status" value="3"/>
</dbReference>
<accession>A0A8J6K9P9</accession>
<evidence type="ECO:0000256" key="1">
    <source>
        <dbReference type="ARBA" id="ARBA00022614"/>
    </source>
</evidence>
<dbReference type="PANTHER" id="PTHR24366">
    <property type="entry name" value="IG(IMMUNOGLOBULIN) AND LRR(LEUCINE RICH REPEAT) DOMAINS"/>
    <property type="match status" value="1"/>
</dbReference>
<dbReference type="InterPro" id="IPR032675">
    <property type="entry name" value="LRR_dom_sf"/>
</dbReference>
<sequence length="325" mass="37232">MIPLLLLLCKTGMLMALLTSTDRTVTVSKNLTEQVKTNDTYCGEKCNVKCHLQNQNLDVLPTCLPKTIEDLNLNFNNITVIGIQDVVYLPKLRILSLSYNQIREIHWRIHVLPELESLDLSHNLLSVVPKCLMLKNLRKLSLAENPILLIQPFAFSCFPNLVFLNLSSTLIGFNSFDDIQESAFALNSTQAQEGSLKTLELLDLSGTYIRCVKRSWSKDLSNLRELHIRKMIRMNVLEDELIAWFPHLERLNCADSKSLVKIRTEIFQNASNLVYLDFRNCSIKYFSPWKISSQSLTIDLRGNPLLCQCELDWLVSKNTNLSLTR</sequence>
<dbReference type="AlphaFoldDB" id="A0A8J6K9P9"/>
<keyword evidence="5" id="KW-1185">Reference proteome</keyword>
<dbReference type="PANTHER" id="PTHR24366:SF171">
    <property type="entry name" value="LEUCINE RICH REPEAT NEURONAL 4"/>
    <property type="match status" value="1"/>
</dbReference>
<keyword evidence="3" id="KW-0732">Signal</keyword>
<organism evidence="4 5">
    <name type="scientific">Eleutherodactylus coqui</name>
    <name type="common">Puerto Rican coqui</name>
    <dbReference type="NCBI Taxonomy" id="57060"/>
    <lineage>
        <taxon>Eukaryota</taxon>
        <taxon>Metazoa</taxon>
        <taxon>Chordata</taxon>
        <taxon>Craniata</taxon>
        <taxon>Vertebrata</taxon>
        <taxon>Euteleostomi</taxon>
        <taxon>Amphibia</taxon>
        <taxon>Batrachia</taxon>
        <taxon>Anura</taxon>
        <taxon>Neobatrachia</taxon>
        <taxon>Hyloidea</taxon>
        <taxon>Eleutherodactylidae</taxon>
        <taxon>Eleutherodactylinae</taxon>
        <taxon>Eleutherodactylus</taxon>
        <taxon>Eleutherodactylus</taxon>
    </lineage>
</organism>
<dbReference type="SUPFAM" id="SSF52058">
    <property type="entry name" value="L domain-like"/>
    <property type="match status" value="1"/>
</dbReference>
<dbReference type="InterPro" id="IPR001611">
    <property type="entry name" value="Leu-rich_rpt"/>
</dbReference>
<feature type="chain" id="PRO_5035157066" evidence="3">
    <location>
        <begin position="17"/>
        <end position="325"/>
    </location>
</feature>
<feature type="signal peptide" evidence="3">
    <location>
        <begin position="1"/>
        <end position="16"/>
    </location>
</feature>
<dbReference type="EMBL" id="WNTK01000005">
    <property type="protein sequence ID" value="KAG9484296.1"/>
    <property type="molecule type" value="Genomic_DNA"/>
</dbReference>
<proteinExistence type="predicted"/>
<keyword evidence="1" id="KW-0433">Leucine-rich repeat</keyword>
<dbReference type="PROSITE" id="PS51450">
    <property type="entry name" value="LRR"/>
    <property type="match status" value="2"/>
</dbReference>
<evidence type="ECO:0000313" key="5">
    <source>
        <dbReference type="Proteomes" id="UP000770717"/>
    </source>
</evidence>
<dbReference type="OrthoDB" id="676979at2759"/>
<evidence type="ECO:0000256" key="3">
    <source>
        <dbReference type="SAM" id="SignalP"/>
    </source>
</evidence>
<dbReference type="Pfam" id="PF13855">
    <property type="entry name" value="LRR_8"/>
    <property type="match status" value="1"/>
</dbReference>
<dbReference type="Proteomes" id="UP000770717">
    <property type="component" value="Unassembled WGS sequence"/>
</dbReference>
<dbReference type="InterPro" id="IPR003591">
    <property type="entry name" value="Leu-rich_rpt_typical-subtyp"/>
</dbReference>
<reference evidence="4" key="1">
    <citation type="thesis" date="2020" institute="ProQuest LLC" country="789 East Eisenhower Parkway, Ann Arbor, MI, USA">
        <title>Comparative Genomics and Chromosome Evolution.</title>
        <authorList>
            <person name="Mudd A.B."/>
        </authorList>
    </citation>
    <scope>NUCLEOTIDE SEQUENCE</scope>
    <source>
        <strain evidence="4">HN-11 Male</strain>
        <tissue evidence="4">Kidney and liver</tissue>
    </source>
</reference>
<name>A0A8J6K9P9_ELECQ</name>
<evidence type="ECO:0000313" key="4">
    <source>
        <dbReference type="EMBL" id="KAG9484296.1"/>
    </source>
</evidence>
<dbReference type="Gene3D" id="3.80.10.10">
    <property type="entry name" value="Ribonuclease Inhibitor"/>
    <property type="match status" value="2"/>
</dbReference>
<gene>
    <name evidence="4" type="ORF">GDO78_009947</name>
</gene>
<protein>
    <submittedName>
        <fullName evidence="4">Uncharacterized protein</fullName>
    </submittedName>
</protein>
<evidence type="ECO:0000256" key="2">
    <source>
        <dbReference type="ARBA" id="ARBA00022737"/>
    </source>
</evidence>